<accession>A0A3N1CQ35</accession>
<dbReference type="EMBL" id="RJKE01000001">
    <property type="protein sequence ID" value="ROO82838.1"/>
    <property type="molecule type" value="Genomic_DNA"/>
</dbReference>
<dbReference type="Gene3D" id="3.10.450.50">
    <property type="match status" value="1"/>
</dbReference>
<gene>
    <name evidence="1" type="ORF">EDD29_0323</name>
</gene>
<dbReference type="SUPFAM" id="SSF103642">
    <property type="entry name" value="Sec-C motif"/>
    <property type="match status" value="1"/>
</dbReference>
<proteinExistence type="predicted"/>
<name>A0A3N1CQ35_9ACTN</name>
<protein>
    <submittedName>
        <fullName evidence="1">SEC-C motif-containing protein</fullName>
    </submittedName>
</protein>
<dbReference type="Pfam" id="PF02810">
    <property type="entry name" value="SEC-C"/>
    <property type="match status" value="1"/>
</dbReference>
<sequence length="266" mass="29255">MRGGLWQTGRVLSDDLFHPLDLDDALEEAAEVGGREAVVDLLLRALDDPRAKGDETVPEYLDELIDQLTSLRRYEEAIAAAYRLIEVDESARLEELGAIAHLHALNGDAETARDLLEQLRGQVEPLEGLMNTLVLAGDLGDRATAVRWLAEDLSRGVVEGWDPDLVLVLRGHFRRLGGSDAQLEAVVGAYLPQTGYEVPGKRLPTGPRYVHPGTDKLEIERGMRADLSARIFTPEGELIPWPPERNDACWCGSGAKYKKCCGRPAV</sequence>
<dbReference type="InterPro" id="IPR004027">
    <property type="entry name" value="SEC_C_motif"/>
</dbReference>
<dbReference type="AlphaFoldDB" id="A0A3N1CQ35"/>
<dbReference type="Proteomes" id="UP000272400">
    <property type="component" value="Unassembled WGS sequence"/>
</dbReference>
<organism evidence="1 2">
    <name type="scientific">Actinocorallia herbida</name>
    <dbReference type="NCBI Taxonomy" id="58109"/>
    <lineage>
        <taxon>Bacteria</taxon>
        <taxon>Bacillati</taxon>
        <taxon>Actinomycetota</taxon>
        <taxon>Actinomycetes</taxon>
        <taxon>Streptosporangiales</taxon>
        <taxon>Thermomonosporaceae</taxon>
        <taxon>Actinocorallia</taxon>
    </lineage>
</organism>
<evidence type="ECO:0000313" key="1">
    <source>
        <dbReference type="EMBL" id="ROO82838.1"/>
    </source>
</evidence>
<reference evidence="1 2" key="1">
    <citation type="submission" date="2018-11" db="EMBL/GenBank/DDBJ databases">
        <title>Sequencing the genomes of 1000 actinobacteria strains.</title>
        <authorList>
            <person name="Klenk H.-P."/>
        </authorList>
    </citation>
    <scope>NUCLEOTIDE SEQUENCE [LARGE SCALE GENOMIC DNA]</scope>
    <source>
        <strain evidence="1 2">DSM 44254</strain>
    </source>
</reference>
<evidence type="ECO:0000313" key="2">
    <source>
        <dbReference type="Proteomes" id="UP000272400"/>
    </source>
</evidence>
<keyword evidence="2" id="KW-1185">Reference proteome</keyword>
<comment type="caution">
    <text evidence="1">The sequence shown here is derived from an EMBL/GenBank/DDBJ whole genome shotgun (WGS) entry which is preliminary data.</text>
</comment>